<feature type="region of interest" description="Disordered" evidence="1">
    <location>
        <begin position="526"/>
        <end position="547"/>
    </location>
</feature>
<dbReference type="Proteomes" id="UP000177958">
    <property type="component" value="Unassembled WGS sequence"/>
</dbReference>
<comment type="caution">
    <text evidence="4">The sequence shown here is derived from an EMBL/GenBank/DDBJ whole genome shotgun (WGS) entry which is preliminary data.</text>
</comment>
<organism evidence="4 5">
    <name type="scientific">Candidatus Kaiserbacteria bacterium RIFCSPHIGHO2_01_FULL_55_17</name>
    <dbReference type="NCBI Taxonomy" id="1798484"/>
    <lineage>
        <taxon>Bacteria</taxon>
        <taxon>Candidatus Kaiseribacteriota</taxon>
    </lineage>
</organism>
<protein>
    <recommendedName>
        <fullName evidence="3">Glycine-rich domain-containing protein</fullName>
    </recommendedName>
</protein>
<keyword evidence="2" id="KW-0732">Signal</keyword>
<evidence type="ECO:0000259" key="3">
    <source>
        <dbReference type="Pfam" id="PF21722"/>
    </source>
</evidence>
<dbReference type="InterPro" id="IPR049304">
    <property type="entry name" value="Gly_rich_dom"/>
</dbReference>
<proteinExistence type="predicted"/>
<accession>A0A1F6D845</accession>
<feature type="compositionally biased region" description="Gly residues" evidence="1">
    <location>
        <begin position="443"/>
        <end position="455"/>
    </location>
</feature>
<feature type="signal peptide" evidence="2">
    <location>
        <begin position="1"/>
        <end position="20"/>
    </location>
</feature>
<gene>
    <name evidence="4" type="ORF">A2853_04030</name>
</gene>
<dbReference type="EMBL" id="MFKX01000026">
    <property type="protein sequence ID" value="OGG57500.1"/>
    <property type="molecule type" value="Genomic_DNA"/>
</dbReference>
<feature type="region of interest" description="Disordered" evidence="1">
    <location>
        <begin position="443"/>
        <end position="471"/>
    </location>
</feature>
<feature type="domain" description="Glycine-rich" evidence="3">
    <location>
        <begin position="315"/>
        <end position="572"/>
    </location>
</feature>
<evidence type="ECO:0000313" key="5">
    <source>
        <dbReference type="Proteomes" id="UP000177958"/>
    </source>
</evidence>
<evidence type="ECO:0000256" key="2">
    <source>
        <dbReference type="SAM" id="SignalP"/>
    </source>
</evidence>
<feature type="chain" id="PRO_5009523713" description="Glycine-rich domain-containing protein" evidence="2">
    <location>
        <begin position="21"/>
        <end position="796"/>
    </location>
</feature>
<feature type="region of interest" description="Disordered" evidence="1">
    <location>
        <begin position="567"/>
        <end position="598"/>
    </location>
</feature>
<sequence length="796" mass="76614">MSTSYFLGSCIALLTGVALALPLVAFAGSQSYTTPGTYTFSIPAHSSLSVTVRGAGAGTGGGGAFGTVHEVGGYESPGGLGEDGGYSSFSGVWAGGGKADGTNGTASGGDTNVTGGGGAGGGGSGGSVQVWCINEVCSSGIPGDGTPSGSGGLATKTYSAAQPSGSITVVVGAGGAGGAGGCAGSHNIMEGSPGSAESPICAENGASGENGSVTITWTDVSAPTCSVTFDQNPTSSGGSTTIHWSSTGANLFHINNIGYVGASGQAQVSPSQTTDYSGSVSGAGGTGNCAASLAVQEGCSPVVETVTQSAHTVFTTPGSSTFTVPNGVTHLRVAVVGGGGGGGAGGGGWGSGGGGGCGGAIAGGSISVTPRQEIPFYVGYGGVGGNGAQQCTTSGFPWCGTYHAEEDGGTGGDSAFGSIVARGGGWGRTGFYNLYNQHSGGSGGGSGGGGGGNGWPGFWATPGGGGTAGGQTNSQGAGGYCTGGGWDVNLSPFITQASFGAGAGGYAPTNSVYWGGGGGGGLVIDGSTVKGGDGQSSPNNGGKGYGAGGGGSNIDNLGVGGGGAPGLVYVEWDGGPSTPGDDTGNTDTTCEDPTTTQQQCTPTSYTCQSDGNLRSNCGTISQCPQGCSMTTNQCNNVCIPQNVCDSGGTKVLNSCTGALVENCTARGAGWRCLNGMCTLPPITFISFPAFRNGTPFTATGHLQVAPALVSSGGISHVYWNVENAQSCTVTGENGDGTAGSATGLWNSLLSGANGKDTSPITEQTIYTLRCTALPGATPAVINETAIVNIVPTFEEQ</sequence>
<name>A0A1F6D845_9BACT</name>
<evidence type="ECO:0000313" key="4">
    <source>
        <dbReference type="EMBL" id="OGG57500.1"/>
    </source>
</evidence>
<dbReference type="Pfam" id="PF21722">
    <property type="entry name" value="Gly_rich_2"/>
    <property type="match status" value="1"/>
</dbReference>
<reference evidence="4 5" key="1">
    <citation type="journal article" date="2016" name="Nat. Commun.">
        <title>Thousands of microbial genomes shed light on interconnected biogeochemical processes in an aquifer system.</title>
        <authorList>
            <person name="Anantharaman K."/>
            <person name="Brown C.T."/>
            <person name="Hug L.A."/>
            <person name="Sharon I."/>
            <person name="Castelle C.J."/>
            <person name="Probst A.J."/>
            <person name="Thomas B.C."/>
            <person name="Singh A."/>
            <person name="Wilkins M.J."/>
            <person name="Karaoz U."/>
            <person name="Brodie E.L."/>
            <person name="Williams K.H."/>
            <person name="Hubbard S.S."/>
            <person name="Banfield J.F."/>
        </authorList>
    </citation>
    <scope>NUCLEOTIDE SEQUENCE [LARGE SCALE GENOMIC DNA]</scope>
</reference>
<evidence type="ECO:0000256" key="1">
    <source>
        <dbReference type="SAM" id="MobiDB-lite"/>
    </source>
</evidence>
<feature type="compositionally biased region" description="Low complexity" evidence="1">
    <location>
        <begin position="573"/>
        <end position="598"/>
    </location>
</feature>
<dbReference type="AlphaFoldDB" id="A0A1F6D845"/>